<proteinExistence type="predicted"/>
<dbReference type="Proteomes" id="UP000036955">
    <property type="component" value="Unassembled WGS sequence"/>
</dbReference>
<dbReference type="PATRIC" id="fig|317.197.peg.1111"/>
<dbReference type="AlphaFoldDB" id="A0A0L1MH24"/>
<accession>A0A0L1MH24</accession>
<evidence type="ECO:0000313" key="2">
    <source>
        <dbReference type="Proteomes" id="UP000036955"/>
    </source>
</evidence>
<evidence type="ECO:0000313" key="1">
    <source>
        <dbReference type="EMBL" id="KNH27792.1"/>
    </source>
</evidence>
<dbReference type="EMBL" id="LFQK01000018">
    <property type="protein sequence ID" value="KNH27792.1"/>
    <property type="molecule type" value="Genomic_DNA"/>
</dbReference>
<sequence length="64" mass="6621">FCPQESSYRIIGPSTAVTPRSGVMLSIFFIDMGAVWQGHEGDAGATLTTGFDPVMIACAVAAGL</sequence>
<feature type="non-terminal residue" evidence="1">
    <location>
        <position position="1"/>
    </location>
</feature>
<protein>
    <submittedName>
        <fullName evidence="1">Uncharacterized protein</fullName>
    </submittedName>
</protein>
<organism evidence="1 2">
    <name type="scientific">Pseudomonas syringae</name>
    <dbReference type="NCBI Taxonomy" id="317"/>
    <lineage>
        <taxon>Bacteria</taxon>
        <taxon>Pseudomonadati</taxon>
        <taxon>Pseudomonadota</taxon>
        <taxon>Gammaproteobacteria</taxon>
        <taxon>Pseudomonadales</taxon>
        <taxon>Pseudomonadaceae</taxon>
        <taxon>Pseudomonas</taxon>
    </lineage>
</organism>
<name>A0A0L1MH24_PSESX</name>
<reference evidence="1 2" key="1">
    <citation type="submission" date="2015-06" db="EMBL/GenBank/DDBJ databases">
        <authorList>
            <person name="Hoefler B.C."/>
            <person name="Straight P.D."/>
        </authorList>
    </citation>
    <scope>NUCLEOTIDE SEQUENCE [LARGE SCALE GENOMIC DNA]</scope>
    <source>
        <strain evidence="1 2">Riq4</strain>
    </source>
</reference>
<comment type="caution">
    <text evidence="1">The sequence shown here is derived from an EMBL/GenBank/DDBJ whole genome shotgun (WGS) entry which is preliminary data.</text>
</comment>
<gene>
    <name evidence="1" type="ORF">ACS77_09735</name>
</gene>